<evidence type="ECO:0000313" key="1">
    <source>
        <dbReference type="EMBL" id="KAJ9108973.1"/>
    </source>
</evidence>
<dbReference type="Proteomes" id="UP001227268">
    <property type="component" value="Unassembled WGS sequence"/>
</dbReference>
<proteinExistence type="predicted"/>
<evidence type="ECO:0000313" key="2">
    <source>
        <dbReference type="Proteomes" id="UP001227268"/>
    </source>
</evidence>
<sequence>MAAQGLDSVDKLPSIVDASTKEEDYFLTSLGLEDDSGSDDDDGGVVGQTTRKVGTETKSSTDLLQPRNREERMRAAYEESKRLYKAKHGYTESGWYIGLDKHPYEYTSSVVSSGSGNVHLNNGQPVEVDQKMIDANVAYEFYAGNYRKSLNVLLGRTETDDTPPPCASPTAKTETDMETRVDKLSREMFDCGMRTCVKLNDAQWAGYLADASRKYWSMPGHAGLAESSSRAYHTAQRYDDSIISLLYAIADRGALYAYLVALQQTLQVCHESRSSAFAVIGQNPLPESSAVFTRLLDLVEWVIDSVPASYAQPLFADGSEAVASPPPKQTQEQRTPPTSVTTSEAYMRLGDELAEVLQLKGKALETSRKAWKKLGQLISLRLRAGNVEGSEVEEGETTNMGRSVRSL</sequence>
<accession>A0ACC2WBX9</accession>
<dbReference type="EMBL" id="JASBWT010000001">
    <property type="protein sequence ID" value="KAJ9108973.1"/>
    <property type="molecule type" value="Genomic_DNA"/>
</dbReference>
<comment type="caution">
    <text evidence="1">The sequence shown here is derived from an EMBL/GenBank/DDBJ whole genome shotgun (WGS) entry which is preliminary data.</text>
</comment>
<reference evidence="1" key="1">
    <citation type="submission" date="2023-04" db="EMBL/GenBank/DDBJ databases">
        <title>Draft Genome sequencing of Naganishia species isolated from polar environments using Oxford Nanopore Technology.</title>
        <authorList>
            <person name="Leo P."/>
            <person name="Venkateswaran K."/>
        </authorList>
    </citation>
    <scope>NUCLEOTIDE SEQUENCE</scope>
    <source>
        <strain evidence="1">MNA-CCFEE 5423</strain>
    </source>
</reference>
<gene>
    <name evidence="1" type="ORF">QFC21_000296</name>
</gene>
<organism evidence="1 2">
    <name type="scientific">Naganishia friedmannii</name>
    <dbReference type="NCBI Taxonomy" id="89922"/>
    <lineage>
        <taxon>Eukaryota</taxon>
        <taxon>Fungi</taxon>
        <taxon>Dikarya</taxon>
        <taxon>Basidiomycota</taxon>
        <taxon>Agaricomycotina</taxon>
        <taxon>Tremellomycetes</taxon>
        <taxon>Filobasidiales</taxon>
        <taxon>Filobasidiaceae</taxon>
        <taxon>Naganishia</taxon>
    </lineage>
</organism>
<protein>
    <submittedName>
        <fullName evidence="1">Uncharacterized protein</fullName>
    </submittedName>
</protein>
<name>A0ACC2WBX9_9TREE</name>
<keyword evidence="2" id="KW-1185">Reference proteome</keyword>